<organism evidence="2 3">
    <name type="scientific">Panicum virgatum</name>
    <name type="common">Blackwell switchgrass</name>
    <dbReference type="NCBI Taxonomy" id="38727"/>
    <lineage>
        <taxon>Eukaryota</taxon>
        <taxon>Viridiplantae</taxon>
        <taxon>Streptophyta</taxon>
        <taxon>Embryophyta</taxon>
        <taxon>Tracheophyta</taxon>
        <taxon>Spermatophyta</taxon>
        <taxon>Magnoliopsida</taxon>
        <taxon>Liliopsida</taxon>
        <taxon>Poales</taxon>
        <taxon>Poaceae</taxon>
        <taxon>PACMAD clade</taxon>
        <taxon>Panicoideae</taxon>
        <taxon>Panicodae</taxon>
        <taxon>Paniceae</taxon>
        <taxon>Panicinae</taxon>
        <taxon>Panicum</taxon>
        <taxon>Panicum sect. Hiantes</taxon>
    </lineage>
</organism>
<reference evidence="2" key="1">
    <citation type="submission" date="2020-05" db="EMBL/GenBank/DDBJ databases">
        <title>WGS assembly of Panicum virgatum.</title>
        <authorList>
            <person name="Lovell J.T."/>
            <person name="Jenkins J."/>
            <person name="Shu S."/>
            <person name="Juenger T.E."/>
            <person name="Schmutz J."/>
        </authorList>
    </citation>
    <scope>NUCLEOTIDE SEQUENCE</scope>
    <source>
        <strain evidence="2">AP13</strain>
    </source>
</reference>
<keyword evidence="3" id="KW-1185">Reference proteome</keyword>
<dbReference type="Proteomes" id="UP000823388">
    <property type="component" value="Chromosome 6K"/>
</dbReference>
<feature type="region of interest" description="Disordered" evidence="1">
    <location>
        <begin position="1"/>
        <end position="73"/>
    </location>
</feature>
<comment type="caution">
    <text evidence="2">The sequence shown here is derived from an EMBL/GenBank/DDBJ whole genome shotgun (WGS) entry which is preliminary data.</text>
</comment>
<gene>
    <name evidence="2" type="ORF">PVAP13_6KG404300</name>
</gene>
<evidence type="ECO:0000256" key="1">
    <source>
        <dbReference type="SAM" id="MobiDB-lite"/>
    </source>
</evidence>
<sequence>MAAPPNHADQPPPSAPASRASGQGAAPDQDPTGQLTALLAGATLGVPDHHIDHQPPPPPAPGHDPAGVASSSYGDDDLCRVLAAVLAKAPLATPPPPAPCSRRGVIDEIVAKMAAGARPGSPALAAYDRAAVRTARALQAAGYDPSPLPLDREISEFGSQSGSLTSEFEPARGHAARRREARRLSKLPTDYLRAGQESRDRRRRREMVRRCVRTLLSLHEDRRNERVLSAMMARLATMESAAGDGAAAVPAAPPGDASTAERAELAELIEKMELSFKD</sequence>
<dbReference type="EMBL" id="CM029047">
    <property type="protein sequence ID" value="KAG2585638.1"/>
    <property type="molecule type" value="Genomic_DNA"/>
</dbReference>
<accession>A0A8T0RL71</accession>
<protein>
    <submittedName>
        <fullName evidence="2">Uncharacterized protein</fullName>
    </submittedName>
</protein>
<evidence type="ECO:0000313" key="2">
    <source>
        <dbReference type="EMBL" id="KAG2585638.1"/>
    </source>
</evidence>
<feature type="region of interest" description="Disordered" evidence="1">
    <location>
        <begin position="159"/>
        <end position="181"/>
    </location>
</feature>
<proteinExistence type="predicted"/>
<dbReference type="AlphaFoldDB" id="A0A8T0RL71"/>
<feature type="compositionally biased region" description="Low complexity" evidence="1">
    <location>
        <begin position="16"/>
        <end position="45"/>
    </location>
</feature>
<evidence type="ECO:0000313" key="3">
    <source>
        <dbReference type="Proteomes" id="UP000823388"/>
    </source>
</evidence>
<name>A0A8T0RL71_PANVG</name>